<accession>A0A3C1KP81</accession>
<dbReference type="InterPro" id="IPR001633">
    <property type="entry name" value="EAL_dom"/>
</dbReference>
<dbReference type="SMART" id="SM00052">
    <property type="entry name" value="EAL"/>
    <property type="match status" value="1"/>
</dbReference>
<dbReference type="Proteomes" id="UP000259273">
    <property type="component" value="Unassembled WGS sequence"/>
</dbReference>
<evidence type="ECO:0000313" key="3">
    <source>
        <dbReference type="EMBL" id="HAN28401.1"/>
    </source>
</evidence>
<feature type="domain" description="HDOD" evidence="2">
    <location>
        <begin position="200"/>
        <end position="396"/>
    </location>
</feature>
<dbReference type="InterPro" id="IPR013976">
    <property type="entry name" value="HDOD"/>
</dbReference>
<dbReference type="EMBL" id="DMND01000162">
    <property type="protein sequence ID" value="HAN28401.1"/>
    <property type="molecule type" value="Genomic_DNA"/>
</dbReference>
<reference evidence="3 4" key="1">
    <citation type="journal article" date="2018" name="Nat. Biotechnol.">
        <title>A standardized bacterial taxonomy based on genome phylogeny substantially revises the tree of life.</title>
        <authorList>
            <person name="Parks D.H."/>
            <person name="Chuvochina M."/>
            <person name="Waite D.W."/>
            <person name="Rinke C."/>
            <person name="Skarshewski A."/>
            <person name="Chaumeil P.A."/>
            <person name="Hugenholtz P."/>
        </authorList>
    </citation>
    <scope>NUCLEOTIDE SEQUENCE [LARGE SCALE GENOMIC DNA]</scope>
    <source>
        <strain evidence="3">UBA9158</strain>
    </source>
</reference>
<dbReference type="Pfam" id="PF08668">
    <property type="entry name" value="HDOD"/>
    <property type="match status" value="1"/>
</dbReference>
<gene>
    <name evidence="3" type="ORF">DCP75_11910</name>
</gene>
<protein>
    <submittedName>
        <fullName evidence="3">EAL domain-containing protein</fullName>
    </submittedName>
</protein>
<dbReference type="PANTHER" id="PTHR33525">
    <property type="match status" value="1"/>
</dbReference>
<comment type="caution">
    <text evidence="3">The sequence shown here is derived from an EMBL/GenBank/DDBJ whole genome shotgun (WGS) entry which is preliminary data.</text>
</comment>
<evidence type="ECO:0000259" key="2">
    <source>
        <dbReference type="PROSITE" id="PS51833"/>
    </source>
</evidence>
<evidence type="ECO:0000259" key="1">
    <source>
        <dbReference type="PROSITE" id="PS50883"/>
    </source>
</evidence>
<name>A0A3C1KP81_9GAMM</name>
<organism evidence="3 4">
    <name type="scientific">Haliea salexigens</name>
    <dbReference type="NCBI Taxonomy" id="287487"/>
    <lineage>
        <taxon>Bacteria</taxon>
        <taxon>Pseudomonadati</taxon>
        <taxon>Pseudomonadota</taxon>
        <taxon>Gammaproteobacteria</taxon>
        <taxon>Cellvibrionales</taxon>
        <taxon>Halieaceae</taxon>
        <taxon>Haliea</taxon>
    </lineage>
</organism>
<dbReference type="SUPFAM" id="SSF109604">
    <property type="entry name" value="HD-domain/PDEase-like"/>
    <property type="match status" value="1"/>
</dbReference>
<feature type="domain" description="EAL" evidence="1">
    <location>
        <begin position="1"/>
        <end position="206"/>
    </location>
</feature>
<dbReference type="Gene3D" id="3.20.20.450">
    <property type="entry name" value="EAL domain"/>
    <property type="match status" value="1"/>
</dbReference>
<dbReference type="PROSITE" id="PS51833">
    <property type="entry name" value="HDOD"/>
    <property type="match status" value="1"/>
</dbReference>
<dbReference type="SUPFAM" id="SSF141868">
    <property type="entry name" value="EAL domain-like"/>
    <property type="match status" value="1"/>
</dbReference>
<sequence length="403" mass="44717">MKNQFFLARQPILDRNLKLYAYELLFRSSAENSAPADLDNDAATAQVLTNAMEIGIDRLSRGHLTFINLPRQFLLDPDLLPIDPVRVMLEILEDVVPDDDVLAGVESLRETGFKIALDDVVESESYDRLMPLVDTVKIDIRAMPEEQWATQIGRIKTYGCKVLAEKVETEEEFQALKALGVDYFQGYFFARPRIVSGKRLPTNKIALLRLLARISDPDTDLEELQSLISQDVGLSVRALAYVNSAANALNRKIDSIKEAIVYLGRGVIRNWVVLYIMSGVDGKADEIVTMGLVRGRLCELLAQHCGLSNADSYFTVGLFSVLDALLDVPLEEALNYLPLPEDMQDALINRDGDRGEALECALSLEAGEAGSVDFRNLDAMDLADIYMSAVQWADVAARQAGLE</sequence>
<dbReference type="InterPro" id="IPR014408">
    <property type="entry name" value="dGMP_Pdiesterase_EAL/HD-GYP"/>
</dbReference>
<dbReference type="PANTHER" id="PTHR33525:SF4">
    <property type="entry name" value="CYCLIC DI-GMP PHOSPHODIESTERASE CDGJ"/>
    <property type="match status" value="1"/>
</dbReference>
<dbReference type="STRING" id="1121937.GCA_000423125_02744"/>
<dbReference type="AlphaFoldDB" id="A0A3C1KP81"/>
<proteinExistence type="predicted"/>
<evidence type="ECO:0000313" key="4">
    <source>
        <dbReference type="Proteomes" id="UP000259273"/>
    </source>
</evidence>
<dbReference type="Pfam" id="PF00563">
    <property type="entry name" value="EAL"/>
    <property type="match status" value="1"/>
</dbReference>
<dbReference type="InterPro" id="IPR052340">
    <property type="entry name" value="RNase_Y/CdgJ"/>
</dbReference>
<dbReference type="Gene3D" id="1.10.3210.10">
    <property type="entry name" value="Hypothetical protein af1432"/>
    <property type="match status" value="1"/>
</dbReference>
<dbReference type="PROSITE" id="PS50883">
    <property type="entry name" value="EAL"/>
    <property type="match status" value="1"/>
</dbReference>
<dbReference type="PIRSF" id="PIRSF003180">
    <property type="entry name" value="DiGMPpdiest_YuxH"/>
    <property type="match status" value="1"/>
</dbReference>
<dbReference type="CDD" id="cd01948">
    <property type="entry name" value="EAL"/>
    <property type="match status" value="1"/>
</dbReference>
<dbReference type="InterPro" id="IPR035919">
    <property type="entry name" value="EAL_sf"/>
</dbReference>